<sequence length="35" mass="4145">MSKEITEISNNIDEQFDFVGNPFTGLMEFILRFFN</sequence>
<gene>
    <name evidence="1" type="ORF">DDR33_22225</name>
</gene>
<organism evidence="1 2">
    <name type="scientific">Pararcticibacter amylolyticus</name>
    <dbReference type="NCBI Taxonomy" id="2173175"/>
    <lineage>
        <taxon>Bacteria</taxon>
        <taxon>Pseudomonadati</taxon>
        <taxon>Bacteroidota</taxon>
        <taxon>Sphingobacteriia</taxon>
        <taxon>Sphingobacteriales</taxon>
        <taxon>Sphingobacteriaceae</taxon>
        <taxon>Pararcticibacter</taxon>
    </lineage>
</organism>
<evidence type="ECO:0000313" key="1">
    <source>
        <dbReference type="EMBL" id="PWG78402.1"/>
    </source>
</evidence>
<dbReference type="AlphaFoldDB" id="A0A2U2PAJ2"/>
<name>A0A2U2PAJ2_9SPHI</name>
<dbReference type="GO" id="GO:0004812">
    <property type="term" value="F:aminoacyl-tRNA ligase activity"/>
    <property type="evidence" value="ECO:0007669"/>
    <property type="project" value="UniProtKB-KW"/>
</dbReference>
<evidence type="ECO:0000313" key="2">
    <source>
        <dbReference type="Proteomes" id="UP000245647"/>
    </source>
</evidence>
<accession>A0A2U2PAJ2</accession>
<protein>
    <submittedName>
        <fullName evidence="1">Phenylalanyl-tRNA synthetase subunit alpha</fullName>
    </submittedName>
</protein>
<dbReference type="RefSeq" id="WP_109418004.1">
    <property type="nucleotide sequence ID" value="NZ_QEAS01000025.1"/>
</dbReference>
<reference evidence="1 2" key="1">
    <citation type="submission" date="2018-04" db="EMBL/GenBank/DDBJ databases">
        <title>Pedobacter chongqingensis sp. nov., isolated from a rottenly hemp rope.</title>
        <authorList>
            <person name="Cai Y."/>
        </authorList>
    </citation>
    <scope>NUCLEOTIDE SEQUENCE [LARGE SCALE GENOMIC DNA]</scope>
    <source>
        <strain evidence="1 2">FJ4-8</strain>
    </source>
</reference>
<dbReference type="OrthoDB" id="773011at2"/>
<keyword evidence="1" id="KW-0436">Ligase</keyword>
<comment type="caution">
    <text evidence="1">The sequence shown here is derived from an EMBL/GenBank/DDBJ whole genome shotgun (WGS) entry which is preliminary data.</text>
</comment>
<proteinExistence type="predicted"/>
<keyword evidence="2" id="KW-1185">Reference proteome</keyword>
<dbReference type="EMBL" id="QEAS01000025">
    <property type="protein sequence ID" value="PWG78402.1"/>
    <property type="molecule type" value="Genomic_DNA"/>
</dbReference>
<keyword evidence="1" id="KW-0030">Aminoacyl-tRNA synthetase</keyword>
<dbReference type="Proteomes" id="UP000245647">
    <property type="component" value="Unassembled WGS sequence"/>
</dbReference>